<name>A0A2M4B377_9DIPT</name>
<accession>A0A2M4B377</accession>
<evidence type="ECO:0000256" key="1">
    <source>
        <dbReference type="SAM" id="MobiDB-lite"/>
    </source>
</evidence>
<proteinExistence type="predicted"/>
<dbReference type="EMBL" id="GGFK01014173">
    <property type="protein sequence ID" value="MBW47494.1"/>
    <property type="molecule type" value="Transcribed_RNA"/>
</dbReference>
<sequence length="204" mass="23098">MQILQIFFHSLIFVFTYGNMTVILNLDPATAIQCSILMGSFGASSTTISNDYESCDVKIKQEKEEKLPTDCSDRSSTKTNRSLRMKRSSLVKSGPVRNSNNTNNNVGERKGIILPPETLRRLSSLRLKKNANKYHEIRKSAGKPAQRQRCVSCFKQSMLESGARPKPITKWVTTYCDDCPNKPFLCIFCFSKIHCNLQSKSEMI</sequence>
<reference evidence="2" key="1">
    <citation type="submission" date="2018-01" db="EMBL/GenBank/DDBJ databases">
        <title>An insight into the sialome of Amazonian anophelines.</title>
        <authorList>
            <person name="Ribeiro J.M."/>
            <person name="Scarpassa V."/>
            <person name="Calvo E."/>
        </authorList>
    </citation>
    <scope>NUCLEOTIDE SEQUENCE</scope>
    <source>
        <tissue evidence="2">Salivary glands</tissue>
    </source>
</reference>
<organism evidence="2">
    <name type="scientific">Anopheles triannulatus</name>
    <dbReference type="NCBI Taxonomy" id="58253"/>
    <lineage>
        <taxon>Eukaryota</taxon>
        <taxon>Metazoa</taxon>
        <taxon>Ecdysozoa</taxon>
        <taxon>Arthropoda</taxon>
        <taxon>Hexapoda</taxon>
        <taxon>Insecta</taxon>
        <taxon>Pterygota</taxon>
        <taxon>Neoptera</taxon>
        <taxon>Endopterygota</taxon>
        <taxon>Diptera</taxon>
        <taxon>Nematocera</taxon>
        <taxon>Culicoidea</taxon>
        <taxon>Culicidae</taxon>
        <taxon>Anophelinae</taxon>
        <taxon>Anopheles</taxon>
    </lineage>
</organism>
<evidence type="ECO:0000313" key="2">
    <source>
        <dbReference type="EMBL" id="MBW47494.1"/>
    </source>
</evidence>
<dbReference type="AlphaFoldDB" id="A0A2M4B377"/>
<feature type="region of interest" description="Disordered" evidence="1">
    <location>
        <begin position="66"/>
        <end position="109"/>
    </location>
</feature>
<feature type="compositionally biased region" description="Basic and acidic residues" evidence="1">
    <location>
        <begin position="66"/>
        <end position="76"/>
    </location>
</feature>
<protein>
    <submittedName>
        <fullName evidence="2">Putative piggybac transposable element-derived</fullName>
    </submittedName>
</protein>